<accession>A0ABQ5FL66</accession>
<dbReference type="Proteomes" id="UP001151760">
    <property type="component" value="Unassembled WGS sequence"/>
</dbReference>
<name>A0ABQ5FL66_9ASTR</name>
<sequence>MDRNHLMCTDELHKFSDSTLNHVRTALNDIATGIQMEYLPKRKWSKQDKQRARVMINAIDKKLRDRRTMDPNSSIGKICLGKDNRVSVNDGMESHRDWETPKLQGTACSQEKKEAKAFTFYRIEIDEVSERYIAPCFMNGLEAYDGVINLEQDKNLISNEFAVKLCLEHEVKDRDTVVKKELILALRGEIYFVNSS</sequence>
<dbReference type="EMBL" id="BQNB010017511">
    <property type="protein sequence ID" value="GJT64052.1"/>
    <property type="molecule type" value="Genomic_DNA"/>
</dbReference>
<proteinExistence type="predicted"/>
<gene>
    <name evidence="1" type="ORF">Tco_1015532</name>
</gene>
<keyword evidence="2" id="KW-1185">Reference proteome</keyword>
<reference evidence="1" key="1">
    <citation type="journal article" date="2022" name="Int. J. Mol. Sci.">
        <title>Draft Genome of Tanacetum Coccineum: Genomic Comparison of Closely Related Tanacetum-Family Plants.</title>
        <authorList>
            <person name="Yamashiro T."/>
            <person name="Shiraishi A."/>
            <person name="Nakayama K."/>
            <person name="Satake H."/>
        </authorList>
    </citation>
    <scope>NUCLEOTIDE SEQUENCE</scope>
</reference>
<comment type="caution">
    <text evidence="1">The sequence shown here is derived from an EMBL/GenBank/DDBJ whole genome shotgun (WGS) entry which is preliminary data.</text>
</comment>
<reference evidence="1" key="2">
    <citation type="submission" date="2022-01" db="EMBL/GenBank/DDBJ databases">
        <authorList>
            <person name="Yamashiro T."/>
            <person name="Shiraishi A."/>
            <person name="Satake H."/>
            <person name="Nakayama K."/>
        </authorList>
    </citation>
    <scope>NUCLEOTIDE SEQUENCE</scope>
</reference>
<organism evidence="1 2">
    <name type="scientific">Tanacetum coccineum</name>
    <dbReference type="NCBI Taxonomy" id="301880"/>
    <lineage>
        <taxon>Eukaryota</taxon>
        <taxon>Viridiplantae</taxon>
        <taxon>Streptophyta</taxon>
        <taxon>Embryophyta</taxon>
        <taxon>Tracheophyta</taxon>
        <taxon>Spermatophyta</taxon>
        <taxon>Magnoliopsida</taxon>
        <taxon>eudicotyledons</taxon>
        <taxon>Gunneridae</taxon>
        <taxon>Pentapetalae</taxon>
        <taxon>asterids</taxon>
        <taxon>campanulids</taxon>
        <taxon>Asterales</taxon>
        <taxon>Asteraceae</taxon>
        <taxon>Asteroideae</taxon>
        <taxon>Anthemideae</taxon>
        <taxon>Anthemidinae</taxon>
        <taxon>Tanacetum</taxon>
    </lineage>
</organism>
<evidence type="ECO:0000313" key="2">
    <source>
        <dbReference type="Proteomes" id="UP001151760"/>
    </source>
</evidence>
<evidence type="ECO:0000313" key="1">
    <source>
        <dbReference type="EMBL" id="GJT64052.1"/>
    </source>
</evidence>
<protein>
    <submittedName>
        <fullName evidence="1">Uncharacterized protein</fullName>
    </submittedName>
</protein>